<sequence length="34" mass="4239">MEIFADNNFNVFFLEYSTEMFNFTFQKAFKKLIY</sequence>
<name>A0A543G7A3_9FLAO</name>
<comment type="caution">
    <text evidence="1">The sequence shown here is derived from an EMBL/GenBank/DDBJ whole genome shotgun (WGS) entry which is preliminary data.</text>
</comment>
<dbReference type="Proteomes" id="UP000320773">
    <property type="component" value="Unassembled WGS sequence"/>
</dbReference>
<evidence type="ECO:0000313" key="1">
    <source>
        <dbReference type="EMBL" id="TQM41970.1"/>
    </source>
</evidence>
<evidence type="ECO:0000313" key="2">
    <source>
        <dbReference type="Proteomes" id="UP000320773"/>
    </source>
</evidence>
<reference evidence="1 2" key="1">
    <citation type="submission" date="2019-06" db="EMBL/GenBank/DDBJ databases">
        <title>Genomic Encyclopedia of Archaeal and Bacterial Type Strains, Phase II (KMG-II): from individual species to whole genera.</title>
        <authorList>
            <person name="Goeker M."/>
        </authorList>
    </citation>
    <scope>NUCLEOTIDE SEQUENCE [LARGE SCALE GENOMIC DNA]</scope>
    <source>
        <strain evidence="1 2">DSM 24789</strain>
    </source>
</reference>
<accession>A0A543G7A3</accession>
<gene>
    <name evidence="1" type="ORF">BC670_2988</name>
</gene>
<dbReference type="AlphaFoldDB" id="A0A543G7A3"/>
<organism evidence="1 2">
    <name type="scientific">Flavobacterium branchiophilum</name>
    <dbReference type="NCBI Taxonomy" id="55197"/>
    <lineage>
        <taxon>Bacteria</taxon>
        <taxon>Pseudomonadati</taxon>
        <taxon>Bacteroidota</taxon>
        <taxon>Flavobacteriia</taxon>
        <taxon>Flavobacteriales</taxon>
        <taxon>Flavobacteriaceae</taxon>
        <taxon>Flavobacterium</taxon>
    </lineage>
</organism>
<proteinExistence type="predicted"/>
<protein>
    <submittedName>
        <fullName evidence="1">Uncharacterized protein</fullName>
    </submittedName>
</protein>
<dbReference type="EMBL" id="VFPJ01000001">
    <property type="protein sequence ID" value="TQM41970.1"/>
    <property type="molecule type" value="Genomic_DNA"/>
</dbReference>